<dbReference type="EMBL" id="BKCJ010000623">
    <property type="protein sequence ID" value="GEU34831.1"/>
    <property type="molecule type" value="Genomic_DNA"/>
</dbReference>
<gene>
    <name evidence="2" type="ORF">Tci_006809</name>
</gene>
<protein>
    <submittedName>
        <fullName evidence="2">Uncharacterized protein</fullName>
    </submittedName>
</protein>
<feature type="region of interest" description="Disordered" evidence="1">
    <location>
        <begin position="25"/>
        <end position="95"/>
    </location>
</feature>
<feature type="compositionally biased region" description="Acidic residues" evidence="1">
    <location>
        <begin position="40"/>
        <end position="58"/>
    </location>
</feature>
<organism evidence="2">
    <name type="scientific">Tanacetum cinerariifolium</name>
    <name type="common">Dalmatian daisy</name>
    <name type="synonym">Chrysanthemum cinerariifolium</name>
    <dbReference type="NCBI Taxonomy" id="118510"/>
    <lineage>
        <taxon>Eukaryota</taxon>
        <taxon>Viridiplantae</taxon>
        <taxon>Streptophyta</taxon>
        <taxon>Embryophyta</taxon>
        <taxon>Tracheophyta</taxon>
        <taxon>Spermatophyta</taxon>
        <taxon>Magnoliopsida</taxon>
        <taxon>eudicotyledons</taxon>
        <taxon>Gunneridae</taxon>
        <taxon>Pentapetalae</taxon>
        <taxon>asterids</taxon>
        <taxon>campanulids</taxon>
        <taxon>Asterales</taxon>
        <taxon>Asteraceae</taxon>
        <taxon>Asteroideae</taxon>
        <taxon>Anthemideae</taxon>
        <taxon>Anthemidinae</taxon>
        <taxon>Tanacetum</taxon>
    </lineage>
</organism>
<evidence type="ECO:0000313" key="2">
    <source>
        <dbReference type="EMBL" id="GEU34831.1"/>
    </source>
</evidence>
<feature type="compositionally biased region" description="Basic and acidic residues" evidence="1">
    <location>
        <begin position="59"/>
        <end position="69"/>
    </location>
</feature>
<accession>A0A6L2JD38</accession>
<feature type="compositionally biased region" description="Basic and acidic residues" evidence="1">
    <location>
        <begin position="30"/>
        <end position="39"/>
    </location>
</feature>
<sequence length="95" mass="11026">MVEGERDEESYASEFAVFILNYDSGTSIEPKSHKEHLETVYDDDNENEKKDDDDDEKDYDNNDHIDHTLVKNQEMGSMETKKEKMQTPIPSPTNP</sequence>
<reference evidence="2" key="1">
    <citation type="journal article" date="2019" name="Sci. Rep.">
        <title>Draft genome of Tanacetum cinerariifolium, the natural source of mosquito coil.</title>
        <authorList>
            <person name="Yamashiro T."/>
            <person name="Shiraishi A."/>
            <person name="Satake H."/>
            <person name="Nakayama K."/>
        </authorList>
    </citation>
    <scope>NUCLEOTIDE SEQUENCE</scope>
</reference>
<evidence type="ECO:0000256" key="1">
    <source>
        <dbReference type="SAM" id="MobiDB-lite"/>
    </source>
</evidence>
<dbReference type="AlphaFoldDB" id="A0A6L2JD38"/>
<name>A0A6L2JD38_TANCI</name>
<proteinExistence type="predicted"/>
<comment type="caution">
    <text evidence="2">The sequence shown here is derived from an EMBL/GenBank/DDBJ whole genome shotgun (WGS) entry which is preliminary data.</text>
</comment>